<reference evidence="1 2" key="1">
    <citation type="journal article" date="2021" name="Elife">
        <title>Chloroplast acquisition without the gene transfer in kleptoplastic sea slugs, Plakobranchus ocellatus.</title>
        <authorList>
            <person name="Maeda T."/>
            <person name="Takahashi S."/>
            <person name="Yoshida T."/>
            <person name="Shimamura S."/>
            <person name="Takaki Y."/>
            <person name="Nagai Y."/>
            <person name="Toyoda A."/>
            <person name="Suzuki Y."/>
            <person name="Arimoto A."/>
            <person name="Ishii H."/>
            <person name="Satoh N."/>
            <person name="Nishiyama T."/>
            <person name="Hasebe M."/>
            <person name="Maruyama T."/>
            <person name="Minagawa J."/>
            <person name="Obokata J."/>
            <person name="Shigenobu S."/>
        </authorList>
    </citation>
    <scope>NUCLEOTIDE SEQUENCE [LARGE SCALE GENOMIC DNA]</scope>
</reference>
<name>A0AAV4HA04_9GAST</name>
<dbReference type="AlphaFoldDB" id="A0AAV4HA04"/>
<evidence type="ECO:0000313" key="2">
    <source>
        <dbReference type="Proteomes" id="UP000762676"/>
    </source>
</evidence>
<evidence type="ECO:0000313" key="1">
    <source>
        <dbReference type="EMBL" id="GFR94277.1"/>
    </source>
</evidence>
<dbReference type="EMBL" id="BMAT01005493">
    <property type="protein sequence ID" value="GFR94277.1"/>
    <property type="molecule type" value="Genomic_DNA"/>
</dbReference>
<organism evidence="1 2">
    <name type="scientific">Elysia marginata</name>
    <dbReference type="NCBI Taxonomy" id="1093978"/>
    <lineage>
        <taxon>Eukaryota</taxon>
        <taxon>Metazoa</taxon>
        <taxon>Spiralia</taxon>
        <taxon>Lophotrochozoa</taxon>
        <taxon>Mollusca</taxon>
        <taxon>Gastropoda</taxon>
        <taxon>Heterobranchia</taxon>
        <taxon>Euthyneura</taxon>
        <taxon>Panpulmonata</taxon>
        <taxon>Sacoglossa</taxon>
        <taxon>Placobranchoidea</taxon>
        <taxon>Plakobranchidae</taxon>
        <taxon>Elysia</taxon>
    </lineage>
</organism>
<proteinExistence type="predicted"/>
<protein>
    <submittedName>
        <fullName evidence="1">Uncharacterized protein</fullName>
    </submittedName>
</protein>
<keyword evidence="2" id="KW-1185">Reference proteome</keyword>
<sequence>MFNLILQIGTGQRDRVVSALDSRSECRGFDSQLRLVVIALGKQFTLTFHSPPTCEMGTQLLAILQLVMCARNILHMGFKWLSNVLVCWGISGAALWRHTYAE</sequence>
<dbReference type="Proteomes" id="UP000762676">
    <property type="component" value="Unassembled WGS sequence"/>
</dbReference>
<comment type="caution">
    <text evidence="1">The sequence shown here is derived from an EMBL/GenBank/DDBJ whole genome shotgun (WGS) entry which is preliminary data.</text>
</comment>
<gene>
    <name evidence="1" type="ORF">ElyMa_002664400</name>
</gene>
<accession>A0AAV4HA04</accession>